<reference evidence="2" key="1">
    <citation type="submission" date="2016-10" db="EMBL/GenBank/DDBJ databases">
        <authorList>
            <person name="Varghese N."/>
            <person name="Submissions S."/>
        </authorList>
    </citation>
    <scope>NUCLEOTIDE SEQUENCE [LARGE SCALE GENOMIC DNA]</scope>
    <source>
        <strain evidence="2">BL47</strain>
    </source>
</reference>
<sequence length="207" mass="22266">MLGWEIDRDALTAPAVARNRDAILDVLRRVLPARGTVLEIASGSGEHAVHIAGALPDLTWLPSDPDLEARRSIRAHTLRAGLTNILTPLDLDARVVPWAVDRVDAIVCINMIHIAPWAATVGLMTGAGHALSEGGILILYGPFREGGRHSADSNGAFDASLRARDPVWGVRDREAVAAEAAQRGLVLTERMAMPANNLTLIFRRARA</sequence>
<accession>A0A1G9Z2Y4</accession>
<dbReference type="OrthoDB" id="5525831at2"/>
<dbReference type="PANTHER" id="PTHR20974:SF0">
    <property type="entry name" value="UPF0585 PROTEIN CG18661"/>
    <property type="match status" value="1"/>
</dbReference>
<evidence type="ECO:0008006" key="3">
    <source>
        <dbReference type="Google" id="ProtNLM"/>
    </source>
</evidence>
<dbReference type="AlphaFoldDB" id="A0A1G9Z2Y4"/>
<dbReference type="STRING" id="582672.SAMN05216360_10691"/>
<organism evidence="1 2">
    <name type="scientific">Methylobacterium phyllostachyos</name>
    <dbReference type="NCBI Taxonomy" id="582672"/>
    <lineage>
        <taxon>Bacteria</taxon>
        <taxon>Pseudomonadati</taxon>
        <taxon>Pseudomonadota</taxon>
        <taxon>Alphaproteobacteria</taxon>
        <taxon>Hyphomicrobiales</taxon>
        <taxon>Methylobacteriaceae</taxon>
        <taxon>Methylobacterium</taxon>
    </lineage>
</organism>
<gene>
    <name evidence="1" type="ORF">SAMN05216360_10691</name>
</gene>
<evidence type="ECO:0000313" key="2">
    <source>
        <dbReference type="Proteomes" id="UP000198704"/>
    </source>
</evidence>
<dbReference type="SUPFAM" id="SSF53335">
    <property type="entry name" value="S-adenosyl-L-methionine-dependent methyltransferases"/>
    <property type="match status" value="1"/>
</dbReference>
<evidence type="ECO:0000313" key="1">
    <source>
        <dbReference type="EMBL" id="SDN15772.1"/>
    </source>
</evidence>
<proteinExistence type="predicted"/>
<protein>
    <recommendedName>
        <fullName evidence="3">SAM-dependent methyltransferase</fullName>
    </recommendedName>
</protein>
<name>A0A1G9Z2Y4_9HYPH</name>
<keyword evidence="2" id="KW-1185">Reference proteome</keyword>
<dbReference type="RefSeq" id="WP_091715833.1">
    <property type="nucleotide sequence ID" value="NZ_FNHS01000006.1"/>
</dbReference>
<dbReference type="Pfam" id="PF06080">
    <property type="entry name" value="DUF938"/>
    <property type="match status" value="1"/>
</dbReference>
<dbReference type="PANTHER" id="PTHR20974">
    <property type="entry name" value="UPF0585 PROTEIN CG18661"/>
    <property type="match status" value="1"/>
</dbReference>
<dbReference type="Proteomes" id="UP000198704">
    <property type="component" value="Unassembled WGS sequence"/>
</dbReference>
<dbReference type="InterPro" id="IPR029063">
    <property type="entry name" value="SAM-dependent_MTases_sf"/>
</dbReference>
<dbReference type="Gene3D" id="3.40.50.150">
    <property type="entry name" value="Vaccinia Virus protein VP39"/>
    <property type="match status" value="1"/>
</dbReference>
<dbReference type="InterPro" id="IPR010342">
    <property type="entry name" value="DUF938"/>
</dbReference>
<dbReference type="EMBL" id="FNHS01000006">
    <property type="protein sequence ID" value="SDN15772.1"/>
    <property type="molecule type" value="Genomic_DNA"/>
</dbReference>